<dbReference type="PANTHER" id="PTHR45644:SF18">
    <property type="entry name" value="P-LOOP CONTAINING NUCLEOSIDE TRIPHOSPHATE HYDROLASES SUPERFAMILY PROTEIN"/>
    <property type="match status" value="1"/>
</dbReference>
<dbReference type="GO" id="GO:0005741">
    <property type="term" value="C:mitochondrial outer membrane"/>
    <property type="evidence" value="ECO:0007669"/>
    <property type="project" value="UniProtKB-SubCell"/>
</dbReference>
<dbReference type="InterPro" id="IPR051701">
    <property type="entry name" value="Mito_OM_Translocase_MSP1"/>
</dbReference>
<evidence type="ECO:0000313" key="9">
    <source>
        <dbReference type="Proteomes" id="UP001642260"/>
    </source>
</evidence>
<feature type="domain" description="AAA+ ATPase" evidence="7">
    <location>
        <begin position="573"/>
        <end position="710"/>
    </location>
</feature>
<keyword evidence="2" id="KW-0547">Nucleotide-binding</keyword>
<dbReference type="Gene3D" id="1.10.8.60">
    <property type="match status" value="1"/>
</dbReference>
<evidence type="ECO:0000259" key="7">
    <source>
        <dbReference type="SMART" id="SM00382"/>
    </source>
</evidence>
<name>A0ABC8J8H4_ERUVS</name>
<accession>A0ABC8J8H4</accession>
<dbReference type="Pfam" id="PF24933">
    <property type="entry name" value="DUF7751"/>
    <property type="match status" value="1"/>
</dbReference>
<keyword evidence="4" id="KW-0067">ATP-binding</keyword>
<feature type="region of interest" description="Disordered" evidence="6">
    <location>
        <begin position="186"/>
        <end position="219"/>
    </location>
</feature>
<comment type="subcellular location">
    <subcellularLocation>
        <location evidence="1">Mitochondrion outer membrane</location>
        <topology evidence="1">Single-pass membrane protein</topology>
    </subcellularLocation>
</comment>
<dbReference type="InterPro" id="IPR056653">
    <property type="entry name" value="DUF7751"/>
</dbReference>
<evidence type="ECO:0000256" key="5">
    <source>
        <dbReference type="ARBA" id="ARBA00023128"/>
    </source>
</evidence>
<proteinExistence type="predicted"/>
<dbReference type="Pfam" id="PF17862">
    <property type="entry name" value="AAA_lid_3"/>
    <property type="match status" value="1"/>
</dbReference>
<dbReference type="AlphaFoldDB" id="A0ABC8J8H4"/>
<evidence type="ECO:0000256" key="3">
    <source>
        <dbReference type="ARBA" id="ARBA00022787"/>
    </source>
</evidence>
<dbReference type="InterPro" id="IPR003960">
    <property type="entry name" value="ATPase_AAA_CS"/>
</dbReference>
<dbReference type="Proteomes" id="UP001642260">
    <property type="component" value="Unassembled WGS sequence"/>
</dbReference>
<feature type="compositionally biased region" description="Basic and acidic residues" evidence="6">
    <location>
        <begin position="795"/>
        <end position="804"/>
    </location>
</feature>
<dbReference type="Gene3D" id="3.40.50.300">
    <property type="entry name" value="P-loop containing nucleotide triphosphate hydrolases"/>
    <property type="match status" value="1"/>
</dbReference>
<dbReference type="InterPro" id="IPR003593">
    <property type="entry name" value="AAA+_ATPase"/>
</dbReference>
<comment type="caution">
    <text evidence="8">The sequence shown here is derived from an EMBL/GenBank/DDBJ whole genome shotgun (WGS) entry which is preliminary data.</text>
</comment>
<keyword evidence="5" id="KW-0496">Mitochondrion</keyword>
<evidence type="ECO:0000313" key="8">
    <source>
        <dbReference type="EMBL" id="CAH8317737.1"/>
    </source>
</evidence>
<dbReference type="InterPro" id="IPR003959">
    <property type="entry name" value="ATPase_AAA_core"/>
</dbReference>
<dbReference type="Pfam" id="PF00004">
    <property type="entry name" value="AAA"/>
    <property type="match status" value="1"/>
</dbReference>
<dbReference type="EMBL" id="CAKOAT010086265">
    <property type="protein sequence ID" value="CAH8317737.1"/>
    <property type="molecule type" value="Genomic_DNA"/>
</dbReference>
<dbReference type="InterPro" id="IPR027417">
    <property type="entry name" value="P-loop_NTPase"/>
</dbReference>
<evidence type="ECO:0000256" key="2">
    <source>
        <dbReference type="ARBA" id="ARBA00022741"/>
    </source>
</evidence>
<keyword evidence="9" id="KW-1185">Reference proteome</keyword>
<reference evidence="8 9" key="1">
    <citation type="submission" date="2022-03" db="EMBL/GenBank/DDBJ databases">
        <authorList>
            <person name="Macdonald S."/>
            <person name="Ahmed S."/>
            <person name="Newling K."/>
        </authorList>
    </citation>
    <scope>NUCLEOTIDE SEQUENCE [LARGE SCALE GENOMIC DNA]</scope>
</reference>
<dbReference type="PROSITE" id="PS00674">
    <property type="entry name" value="AAA"/>
    <property type="match status" value="1"/>
</dbReference>
<keyword evidence="3" id="KW-1000">Mitochondrion outer membrane</keyword>
<feature type="compositionally biased region" description="Polar residues" evidence="6">
    <location>
        <begin position="190"/>
        <end position="207"/>
    </location>
</feature>
<feature type="compositionally biased region" description="Basic and acidic residues" evidence="6">
    <location>
        <begin position="770"/>
        <end position="784"/>
    </location>
</feature>
<protein>
    <recommendedName>
        <fullName evidence="7">AAA+ ATPase domain-containing protein</fullName>
    </recommendedName>
</protein>
<evidence type="ECO:0000256" key="1">
    <source>
        <dbReference type="ARBA" id="ARBA00004572"/>
    </source>
</evidence>
<organism evidence="8 9">
    <name type="scientific">Eruca vesicaria subsp. sativa</name>
    <name type="common">Garden rocket</name>
    <name type="synonym">Eruca sativa</name>
    <dbReference type="NCBI Taxonomy" id="29727"/>
    <lineage>
        <taxon>Eukaryota</taxon>
        <taxon>Viridiplantae</taxon>
        <taxon>Streptophyta</taxon>
        <taxon>Embryophyta</taxon>
        <taxon>Tracheophyta</taxon>
        <taxon>Spermatophyta</taxon>
        <taxon>Magnoliopsida</taxon>
        <taxon>eudicotyledons</taxon>
        <taxon>Gunneridae</taxon>
        <taxon>Pentapetalae</taxon>
        <taxon>rosids</taxon>
        <taxon>malvids</taxon>
        <taxon>Brassicales</taxon>
        <taxon>Brassicaceae</taxon>
        <taxon>Brassiceae</taxon>
        <taxon>Eruca</taxon>
    </lineage>
</organism>
<gene>
    <name evidence="8" type="ORF">ERUC_LOCUS8006</name>
</gene>
<evidence type="ECO:0000256" key="4">
    <source>
        <dbReference type="ARBA" id="ARBA00022840"/>
    </source>
</evidence>
<dbReference type="SUPFAM" id="SSF52540">
    <property type="entry name" value="P-loop containing nucleoside triphosphate hydrolases"/>
    <property type="match status" value="1"/>
</dbReference>
<dbReference type="GO" id="GO:0005524">
    <property type="term" value="F:ATP binding"/>
    <property type="evidence" value="ECO:0007669"/>
    <property type="project" value="UniProtKB-KW"/>
</dbReference>
<evidence type="ECO:0000256" key="6">
    <source>
        <dbReference type="SAM" id="MobiDB-lite"/>
    </source>
</evidence>
<dbReference type="PANTHER" id="PTHR45644">
    <property type="entry name" value="AAA ATPASE, PUTATIVE (AFU_ORTHOLOGUE AFUA_2G12920)-RELATED-RELATED"/>
    <property type="match status" value="1"/>
</dbReference>
<feature type="region of interest" description="Disordered" evidence="6">
    <location>
        <begin position="770"/>
        <end position="804"/>
    </location>
</feature>
<keyword evidence="3" id="KW-0472">Membrane</keyword>
<dbReference type="InterPro" id="IPR041569">
    <property type="entry name" value="AAA_lid_3"/>
</dbReference>
<sequence length="852" mass="95149">MEQKSVLFSALGVGVGLGLGLASGQGLGKWANGSVSGEDGLTGEKIEQELVRQIVDGRESSVTFDEFPYYLSEKTRLLLTSAAYVHLKQFDISKHTRNLAPASKAILLSGPAEFYQQMLAKALAHYFESKLLLLDVTDFSIKMQSKYGCSRKEPSHKRSISEMTLDKMSNLMGSFSMLTQKEDTRGTLRRLTSGNDLTSRGFESSSHPPRLKRNASAASDISSISSRSASSVSGSSKRSTNLCFDEKLFLQSLYKVLVSVSETNPIIIYLRDVEKLIQSERFYKLFQRLLSKLSGPVLLLGSRLLEPEDDCQEVGEGISALFPYNIEIRPPEDESQLMSWKTRFEDDMKLIQFQDNKNHIAEVLAANDLECDDLGSICHADTMFLSSHIEEIVVSAISYHLMNNKEPEYKNGRLVISSNSLSHGLSILQEGNRYPEDSLKLERNTDSKVLTVLPCAFEILKVSEMLLALVQGEEGEEIAKSEPKSETVPENKNDLETSISTAKNECPLPPKAPEVAPDNEFEKRIRPEVIPANEIGVTFADIGSLDETKESLQELVMLPLRRPDLFKGGLLKPCRGILLFGPPGTGKTMMAKAIANEAGASFINVSMSTITSKWFGEDEKNVRALFTLAAKVSPTIIFVDEVDSMLGQRTRVGEHEAMRKIKNEFMTHWDGLMSSSGDRILVLAATNRPFDLDEAIIRRFERRIMVGLPSVESREKILRTLLSKEKTENLDFHELAQMTDGYSGSDLKNFCTTAAYRPVRELIKQECLKDQERKKRDEAENRSEEESEEKEEASEERGITLRSLSMEDMRVAKSQVAASFAAEGAGMNELKQWNDLYGEGGSRKKEQLSYFL</sequence>
<dbReference type="FunFam" id="3.40.50.300:FF:000416">
    <property type="entry name" value="p-loop nucleoside triphosphate hydrolase superfamily protein"/>
    <property type="match status" value="1"/>
</dbReference>
<feature type="compositionally biased region" description="Acidic residues" evidence="6">
    <location>
        <begin position="785"/>
        <end position="794"/>
    </location>
</feature>
<dbReference type="SMART" id="SM00382">
    <property type="entry name" value="AAA"/>
    <property type="match status" value="1"/>
</dbReference>